<evidence type="ECO:0000313" key="1">
    <source>
        <dbReference type="EMBL" id="GFD20702.1"/>
    </source>
</evidence>
<proteinExistence type="predicted"/>
<dbReference type="AlphaFoldDB" id="A0A699UCJ8"/>
<protein>
    <submittedName>
        <fullName evidence="1">Uncharacterized protein</fullName>
    </submittedName>
</protein>
<gene>
    <name evidence="1" type="ORF">Tci_892671</name>
</gene>
<organism evidence="1">
    <name type="scientific">Tanacetum cinerariifolium</name>
    <name type="common">Dalmatian daisy</name>
    <name type="synonym">Chrysanthemum cinerariifolium</name>
    <dbReference type="NCBI Taxonomy" id="118510"/>
    <lineage>
        <taxon>Eukaryota</taxon>
        <taxon>Viridiplantae</taxon>
        <taxon>Streptophyta</taxon>
        <taxon>Embryophyta</taxon>
        <taxon>Tracheophyta</taxon>
        <taxon>Spermatophyta</taxon>
        <taxon>Magnoliopsida</taxon>
        <taxon>eudicotyledons</taxon>
        <taxon>Gunneridae</taxon>
        <taxon>Pentapetalae</taxon>
        <taxon>asterids</taxon>
        <taxon>campanulids</taxon>
        <taxon>Asterales</taxon>
        <taxon>Asteraceae</taxon>
        <taxon>Asteroideae</taxon>
        <taxon>Anthemideae</taxon>
        <taxon>Anthemidinae</taxon>
        <taxon>Tanacetum</taxon>
    </lineage>
</organism>
<sequence>MIDHLAPLVFFLSSEVWIMNSCLRSLMLGPPAKINELKDLKERNAALEGRVVALESATASKDAELASSNS</sequence>
<dbReference type="EMBL" id="BKCJ011324179">
    <property type="protein sequence ID" value="GFD20702.1"/>
    <property type="molecule type" value="Genomic_DNA"/>
</dbReference>
<reference evidence="1" key="1">
    <citation type="journal article" date="2019" name="Sci. Rep.">
        <title>Draft genome of Tanacetum cinerariifolium, the natural source of mosquito coil.</title>
        <authorList>
            <person name="Yamashiro T."/>
            <person name="Shiraishi A."/>
            <person name="Satake H."/>
            <person name="Nakayama K."/>
        </authorList>
    </citation>
    <scope>NUCLEOTIDE SEQUENCE</scope>
</reference>
<accession>A0A699UCJ8</accession>
<name>A0A699UCJ8_TANCI</name>
<comment type="caution">
    <text evidence="1">The sequence shown here is derived from an EMBL/GenBank/DDBJ whole genome shotgun (WGS) entry which is preliminary data.</text>
</comment>